<name>A0A6J5LNJ2_9CAUD</name>
<gene>
    <name evidence="1" type="ORF">UFOVP273_95</name>
</gene>
<evidence type="ECO:0000313" key="1">
    <source>
        <dbReference type="EMBL" id="CAB4134476.1"/>
    </source>
</evidence>
<organism evidence="1">
    <name type="scientific">uncultured Caudovirales phage</name>
    <dbReference type="NCBI Taxonomy" id="2100421"/>
    <lineage>
        <taxon>Viruses</taxon>
        <taxon>Duplodnaviria</taxon>
        <taxon>Heunggongvirae</taxon>
        <taxon>Uroviricota</taxon>
        <taxon>Caudoviricetes</taxon>
        <taxon>Peduoviridae</taxon>
        <taxon>Maltschvirus</taxon>
        <taxon>Maltschvirus maltsch</taxon>
    </lineage>
</organism>
<reference evidence="1" key="1">
    <citation type="submission" date="2020-04" db="EMBL/GenBank/DDBJ databases">
        <authorList>
            <person name="Chiriac C."/>
            <person name="Salcher M."/>
            <person name="Ghai R."/>
            <person name="Kavagutti S V."/>
        </authorList>
    </citation>
    <scope>NUCLEOTIDE SEQUENCE</scope>
</reference>
<protein>
    <submittedName>
        <fullName evidence="1">Uncharacterized protein</fullName>
    </submittedName>
</protein>
<accession>A0A6J5LNJ2</accession>
<sequence length="85" mass="10117">MLKRIKKIVLDVQDFPDEVRDAFFAYTQQGNDCYVDWCLDDYCAAAEVGKESEFLEEYDDKDFAVVCKFLYDNGVRDNCIIKHWW</sequence>
<dbReference type="EMBL" id="LR796284">
    <property type="protein sequence ID" value="CAB4134476.1"/>
    <property type="molecule type" value="Genomic_DNA"/>
</dbReference>
<proteinExistence type="predicted"/>